<sequence>MQEWIRRKCEFESLLLGFEFSLIVVKVSHLVSRKGEILLRPASLRKENGYIVLVKIYQLELRKLKWEARHAVFVIFLLHFEQVFFVRTYV</sequence>
<dbReference type="RefSeq" id="XP_020094597.1">
    <property type="nucleotide sequence ID" value="XM_020239008.1"/>
</dbReference>
<reference evidence="1" key="1">
    <citation type="journal article" date="2015" name="Nat. Genet.">
        <title>The pineapple genome and the evolution of CAM photosynthesis.</title>
        <authorList>
            <person name="Ming R."/>
            <person name="VanBuren R."/>
            <person name="Wai C.M."/>
            <person name="Tang H."/>
            <person name="Schatz M.C."/>
            <person name="Bowers J.E."/>
            <person name="Lyons E."/>
            <person name="Wang M.L."/>
            <person name="Chen J."/>
            <person name="Biggers E."/>
            <person name="Zhang J."/>
            <person name="Huang L."/>
            <person name="Zhang L."/>
            <person name="Miao W."/>
            <person name="Zhang J."/>
            <person name="Ye Z."/>
            <person name="Miao C."/>
            <person name="Lin Z."/>
            <person name="Wang H."/>
            <person name="Zhou H."/>
            <person name="Yim W.C."/>
            <person name="Priest H.D."/>
            <person name="Zheng C."/>
            <person name="Woodhouse M."/>
            <person name="Edger P.P."/>
            <person name="Guyot R."/>
            <person name="Guo H.B."/>
            <person name="Guo H."/>
            <person name="Zheng G."/>
            <person name="Singh R."/>
            <person name="Sharma A."/>
            <person name="Min X."/>
            <person name="Zheng Y."/>
            <person name="Lee H."/>
            <person name="Gurtowski J."/>
            <person name="Sedlazeck F.J."/>
            <person name="Harkess A."/>
            <person name="McKain M.R."/>
            <person name="Liao Z."/>
            <person name="Fang J."/>
            <person name="Liu J."/>
            <person name="Zhang X."/>
            <person name="Zhang Q."/>
            <person name="Hu W."/>
            <person name="Qin Y."/>
            <person name="Wang K."/>
            <person name="Chen L.Y."/>
            <person name="Shirley N."/>
            <person name="Lin Y.R."/>
            <person name="Liu L.Y."/>
            <person name="Hernandez A.G."/>
            <person name="Wright C.L."/>
            <person name="Bulone V."/>
            <person name="Tuskan G.A."/>
            <person name="Heath K."/>
            <person name="Zee F."/>
            <person name="Moore P.H."/>
            <person name="Sunkar R."/>
            <person name="Leebens-Mack J.H."/>
            <person name="Mockler T."/>
            <person name="Bennetzen J.L."/>
            <person name="Freeling M."/>
            <person name="Sankoff D."/>
            <person name="Paterson A.H."/>
            <person name="Zhu X."/>
            <person name="Yang X."/>
            <person name="Smith J.A."/>
            <person name="Cushman J.C."/>
            <person name="Paull R.E."/>
            <person name="Yu Q."/>
        </authorList>
    </citation>
    <scope>NUCLEOTIDE SEQUENCE [LARGE SCALE GENOMIC DNA]</scope>
    <source>
        <strain evidence="1">cv. F153</strain>
    </source>
</reference>
<evidence type="ECO:0000313" key="2">
    <source>
        <dbReference type="RefSeq" id="XP_020094597.1"/>
    </source>
</evidence>
<organism evidence="1 2">
    <name type="scientific">Ananas comosus</name>
    <name type="common">Pineapple</name>
    <name type="synonym">Ananas ananas</name>
    <dbReference type="NCBI Taxonomy" id="4615"/>
    <lineage>
        <taxon>Eukaryota</taxon>
        <taxon>Viridiplantae</taxon>
        <taxon>Streptophyta</taxon>
        <taxon>Embryophyta</taxon>
        <taxon>Tracheophyta</taxon>
        <taxon>Spermatophyta</taxon>
        <taxon>Magnoliopsida</taxon>
        <taxon>Liliopsida</taxon>
        <taxon>Poales</taxon>
        <taxon>Bromeliaceae</taxon>
        <taxon>Bromelioideae</taxon>
        <taxon>Ananas</taxon>
    </lineage>
</organism>
<dbReference type="GeneID" id="109714398"/>
<protein>
    <submittedName>
        <fullName evidence="2">Uncharacterized protein LOC109714398 isoform X2</fullName>
    </submittedName>
</protein>
<evidence type="ECO:0000313" key="1">
    <source>
        <dbReference type="Proteomes" id="UP000515123"/>
    </source>
</evidence>
<gene>
    <name evidence="2" type="primary">LOC109714398</name>
</gene>
<dbReference type="AlphaFoldDB" id="A0A6P5FGA0"/>
<proteinExistence type="predicted"/>
<reference evidence="2" key="2">
    <citation type="submission" date="2025-08" db="UniProtKB">
        <authorList>
            <consortium name="RefSeq"/>
        </authorList>
    </citation>
    <scope>IDENTIFICATION</scope>
    <source>
        <tissue evidence="2">Leaf</tissue>
    </source>
</reference>
<accession>A0A6P5FGA0</accession>
<dbReference type="Proteomes" id="UP000515123">
    <property type="component" value="Linkage group 8"/>
</dbReference>
<keyword evidence="1" id="KW-1185">Reference proteome</keyword>
<name>A0A6P5FGA0_ANACO</name>